<comment type="caution">
    <text evidence="1">The sequence shown here is derived from an EMBL/GenBank/DDBJ whole genome shotgun (WGS) entry which is preliminary data.</text>
</comment>
<dbReference type="PATRIC" id="fig|1210046.3.peg.1316"/>
<dbReference type="EMBL" id="ALWX01000023">
    <property type="protein sequence ID" value="EKA61571.1"/>
    <property type="molecule type" value="Genomic_DNA"/>
</dbReference>
<organism evidence="1 2">
    <name type="scientific">Janibacter hoylei PVAS-1</name>
    <dbReference type="NCBI Taxonomy" id="1210046"/>
    <lineage>
        <taxon>Bacteria</taxon>
        <taxon>Bacillati</taxon>
        <taxon>Actinomycetota</taxon>
        <taxon>Actinomycetes</taxon>
        <taxon>Micrococcales</taxon>
        <taxon>Intrasporangiaceae</taxon>
        <taxon>Janibacter</taxon>
    </lineage>
</organism>
<name>K1E3H6_9MICO</name>
<accession>K1E3H6</accession>
<gene>
    <name evidence="1" type="ORF">B277_06804</name>
</gene>
<dbReference type="Proteomes" id="UP000004474">
    <property type="component" value="Unassembled WGS sequence"/>
</dbReference>
<evidence type="ECO:0000313" key="2">
    <source>
        <dbReference type="Proteomes" id="UP000004474"/>
    </source>
</evidence>
<proteinExistence type="predicted"/>
<protein>
    <submittedName>
        <fullName evidence="1">Uncharacterized protein</fullName>
    </submittedName>
</protein>
<reference evidence="1 2" key="1">
    <citation type="journal article" date="2012" name="J. Bacteriol.">
        <title>Genome Sequence of Janibacter hoylei MTCC8307, Isolated from the Stratospheric Air.</title>
        <authorList>
            <person name="Pawar S.P."/>
            <person name="Dhotre D.P."/>
            <person name="Shetty S.A."/>
            <person name="Chowdhury S.P."/>
            <person name="Chaudhari B.L."/>
            <person name="Shouche Y.S."/>
        </authorList>
    </citation>
    <scope>NUCLEOTIDE SEQUENCE [LARGE SCALE GENOMIC DNA]</scope>
    <source>
        <strain evidence="1 2">PVAS-1</strain>
    </source>
</reference>
<sequence length="76" mass="8567">MQRTITRMQRHTRPVRRLTAPELARPAEGPRIVAYRCGVHETFRILWPEVDAPLVHPCPECAGASLRLIGTRPDAA</sequence>
<evidence type="ECO:0000313" key="1">
    <source>
        <dbReference type="EMBL" id="EKA61571.1"/>
    </source>
</evidence>
<dbReference type="AlphaFoldDB" id="K1E3H6"/>